<dbReference type="GeneTree" id="ENSGT00980000198743"/>
<feature type="signal peptide" evidence="7">
    <location>
        <begin position="1"/>
        <end position="22"/>
    </location>
</feature>
<accession>A0A8B9YIV4</accession>
<dbReference type="GO" id="GO:0031731">
    <property type="term" value="F:CCR6 chemokine receptor binding"/>
    <property type="evidence" value="ECO:0007669"/>
    <property type="project" value="TreeGrafter"/>
</dbReference>
<dbReference type="PANTHER" id="PTHR20515:SF2">
    <property type="entry name" value="DEFENSIN BETA 4A"/>
    <property type="match status" value="1"/>
</dbReference>
<dbReference type="InterPro" id="IPR006080">
    <property type="entry name" value="Beta/alpha-defensin_C"/>
</dbReference>
<dbReference type="GO" id="GO:0042742">
    <property type="term" value="P:defense response to bacterium"/>
    <property type="evidence" value="ECO:0007669"/>
    <property type="project" value="UniProtKB-KW"/>
</dbReference>
<proteinExistence type="predicted"/>
<evidence type="ECO:0000256" key="2">
    <source>
        <dbReference type="ARBA" id="ARBA00022525"/>
    </source>
</evidence>
<keyword evidence="2" id="KW-0964">Secreted</keyword>
<dbReference type="Proteomes" id="UP000694520">
    <property type="component" value="Chromosome 28"/>
</dbReference>
<reference evidence="9" key="2">
    <citation type="submission" date="2025-08" db="UniProtKB">
        <authorList>
            <consortium name="Ensembl"/>
        </authorList>
    </citation>
    <scope>IDENTIFICATION</scope>
</reference>
<dbReference type="InterPro" id="IPR001855">
    <property type="entry name" value="Defensin_beta-like"/>
</dbReference>
<dbReference type="FunFam" id="3.10.360.10:FF:000001">
    <property type="entry name" value="Beta-defensin 1"/>
    <property type="match status" value="1"/>
</dbReference>
<dbReference type="Gene3D" id="3.10.360.10">
    <property type="entry name" value="Antimicrobial Peptide, Beta-defensin 2, Chain A"/>
    <property type="match status" value="1"/>
</dbReference>
<organism evidence="9 10">
    <name type="scientific">Bos mutus grunniens</name>
    <name type="common">Wild yak</name>
    <name type="synonym">Bos grunniens</name>
    <dbReference type="NCBI Taxonomy" id="30521"/>
    <lineage>
        <taxon>Eukaryota</taxon>
        <taxon>Metazoa</taxon>
        <taxon>Chordata</taxon>
        <taxon>Craniata</taxon>
        <taxon>Vertebrata</taxon>
        <taxon>Euteleostomi</taxon>
        <taxon>Mammalia</taxon>
        <taxon>Eutheria</taxon>
        <taxon>Laurasiatheria</taxon>
        <taxon>Artiodactyla</taxon>
        <taxon>Ruminantia</taxon>
        <taxon>Pecora</taxon>
        <taxon>Bovidae</taxon>
        <taxon>Bovinae</taxon>
        <taxon>Bos</taxon>
    </lineage>
</organism>
<dbReference type="GO" id="GO:0042056">
    <property type="term" value="F:chemoattractant activity"/>
    <property type="evidence" value="ECO:0007669"/>
    <property type="project" value="TreeGrafter"/>
</dbReference>
<evidence type="ECO:0000259" key="8">
    <source>
        <dbReference type="SMART" id="SM00048"/>
    </source>
</evidence>
<dbReference type="GO" id="GO:0005615">
    <property type="term" value="C:extracellular space"/>
    <property type="evidence" value="ECO:0007669"/>
    <property type="project" value="TreeGrafter"/>
</dbReference>
<dbReference type="SMART" id="SM00048">
    <property type="entry name" value="DEFSN"/>
    <property type="match status" value="1"/>
</dbReference>
<evidence type="ECO:0000256" key="1">
    <source>
        <dbReference type="ARBA" id="ARBA00004613"/>
    </source>
</evidence>
<evidence type="ECO:0000256" key="7">
    <source>
        <dbReference type="SAM" id="SignalP"/>
    </source>
</evidence>
<sequence>KQFLHFQLHLFLLSQLHYLTDSMRFTQGVRNSQSCRRNKGICVPIRCPGSMRQIGTCLGAQVKCCRRK</sequence>
<reference evidence="9" key="1">
    <citation type="submission" date="2019-05" db="EMBL/GenBank/DDBJ databases">
        <authorList>
            <person name="Zhang S."/>
            <person name="Liu J."/>
        </authorList>
    </citation>
    <scope>NUCLEOTIDE SEQUENCE [LARGE SCALE GENOMIC DNA]</scope>
</reference>
<evidence type="ECO:0000256" key="5">
    <source>
        <dbReference type="ARBA" id="ARBA00023022"/>
    </source>
</evidence>
<comment type="subcellular location">
    <subcellularLocation>
        <location evidence="1">Secreted</location>
    </subcellularLocation>
</comment>
<dbReference type="AlphaFoldDB" id="A0A8B9YIV4"/>
<keyword evidence="3" id="KW-0929">Antimicrobial</keyword>
<reference evidence="9" key="3">
    <citation type="submission" date="2025-09" db="UniProtKB">
        <authorList>
            <consortium name="Ensembl"/>
        </authorList>
    </citation>
    <scope>IDENTIFICATION</scope>
</reference>
<keyword evidence="6" id="KW-1015">Disulfide bond</keyword>
<dbReference type="SUPFAM" id="SSF57392">
    <property type="entry name" value="Defensin-like"/>
    <property type="match status" value="1"/>
</dbReference>
<keyword evidence="10" id="KW-1185">Reference proteome</keyword>
<evidence type="ECO:0000313" key="9">
    <source>
        <dbReference type="Ensembl" id="ENSBGRP00000034129.1"/>
    </source>
</evidence>
<dbReference type="Ensembl" id="ENSBGRT00000039458.1">
    <property type="protein sequence ID" value="ENSBGRP00000034129.1"/>
    <property type="gene ID" value="ENSBGRG00000021374.1"/>
</dbReference>
<dbReference type="GO" id="GO:0060326">
    <property type="term" value="P:cell chemotaxis"/>
    <property type="evidence" value="ECO:0007669"/>
    <property type="project" value="TreeGrafter"/>
</dbReference>
<dbReference type="Pfam" id="PF00711">
    <property type="entry name" value="Defensin_beta"/>
    <property type="match status" value="1"/>
</dbReference>
<name>A0A8B9YIV4_BOSMU</name>
<protein>
    <recommendedName>
        <fullName evidence="8">Beta/alpha-defensin C-terminal domain-containing protein</fullName>
    </recommendedName>
</protein>
<dbReference type="PANTHER" id="PTHR20515">
    <property type="entry name" value="BETA-DEFENSIN"/>
    <property type="match status" value="1"/>
</dbReference>
<evidence type="ECO:0000256" key="4">
    <source>
        <dbReference type="ARBA" id="ARBA00022940"/>
    </source>
</evidence>
<evidence type="ECO:0000313" key="10">
    <source>
        <dbReference type="Proteomes" id="UP000694520"/>
    </source>
</evidence>
<evidence type="ECO:0000256" key="3">
    <source>
        <dbReference type="ARBA" id="ARBA00022529"/>
    </source>
</evidence>
<keyword evidence="7" id="KW-0732">Signal</keyword>
<evidence type="ECO:0000256" key="6">
    <source>
        <dbReference type="ARBA" id="ARBA00023157"/>
    </source>
</evidence>
<keyword evidence="5" id="KW-0044">Antibiotic</keyword>
<feature type="domain" description="Beta/alpha-defensin C-terminal" evidence="8">
    <location>
        <begin position="35"/>
        <end position="65"/>
    </location>
</feature>
<keyword evidence="4" id="KW-0211">Defensin</keyword>
<feature type="chain" id="PRO_5034114217" description="Beta/alpha-defensin C-terminal domain-containing protein" evidence="7">
    <location>
        <begin position="23"/>
        <end position="68"/>
    </location>
</feature>